<dbReference type="Proteomes" id="UP000646827">
    <property type="component" value="Unassembled WGS sequence"/>
</dbReference>
<dbReference type="InterPro" id="IPR029044">
    <property type="entry name" value="Nucleotide-diphossugar_trans"/>
</dbReference>
<evidence type="ECO:0000256" key="1">
    <source>
        <dbReference type="ARBA" id="ARBA00004323"/>
    </source>
</evidence>
<name>A0A8H7RWG6_9FUNG</name>
<dbReference type="EMBL" id="JAEPRB010000252">
    <property type="protein sequence ID" value="KAG2218095.1"/>
    <property type="molecule type" value="Genomic_DNA"/>
</dbReference>
<protein>
    <submittedName>
        <fullName evidence="10">Uncharacterized protein</fullName>
    </submittedName>
</protein>
<evidence type="ECO:0000256" key="2">
    <source>
        <dbReference type="ARBA" id="ARBA00009105"/>
    </source>
</evidence>
<feature type="region of interest" description="Disordered" evidence="9">
    <location>
        <begin position="26"/>
        <end position="84"/>
    </location>
</feature>
<dbReference type="AlphaFoldDB" id="A0A8H7RWG6"/>
<reference evidence="10 11" key="1">
    <citation type="submission" date="2020-12" db="EMBL/GenBank/DDBJ databases">
        <title>Metabolic potential, ecology and presence of endohyphal bacteria is reflected in genomic diversity of Mucoromycotina.</title>
        <authorList>
            <person name="Muszewska A."/>
            <person name="Okrasinska A."/>
            <person name="Steczkiewicz K."/>
            <person name="Drgas O."/>
            <person name="Orlowska M."/>
            <person name="Perlinska-Lenart U."/>
            <person name="Aleksandrzak-Piekarczyk T."/>
            <person name="Szatraj K."/>
            <person name="Zielenkiewicz U."/>
            <person name="Pilsyk S."/>
            <person name="Malc E."/>
            <person name="Mieczkowski P."/>
            <person name="Kruszewska J.S."/>
            <person name="Biernat P."/>
            <person name="Pawlowska J."/>
        </authorList>
    </citation>
    <scope>NUCLEOTIDE SEQUENCE [LARGE SCALE GENOMIC DNA]</scope>
    <source>
        <strain evidence="10 11">CBS 142.35</strain>
    </source>
</reference>
<keyword evidence="7" id="KW-0333">Golgi apparatus</keyword>
<evidence type="ECO:0000256" key="3">
    <source>
        <dbReference type="ARBA" id="ARBA00022679"/>
    </source>
</evidence>
<dbReference type="GO" id="GO:0000026">
    <property type="term" value="F:alpha-1,2-mannosyltransferase activity"/>
    <property type="evidence" value="ECO:0007669"/>
    <property type="project" value="TreeGrafter"/>
</dbReference>
<comment type="subcellular location">
    <subcellularLocation>
        <location evidence="1">Golgi apparatus membrane</location>
        <topology evidence="1">Single-pass type II membrane protein</topology>
    </subcellularLocation>
</comment>
<dbReference type="Gene3D" id="3.90.550.10">
    <property type="entry name" value="Spore Coat Polysaccharide Biosynthesis Protein SpsA, Chain A"/>
    <property type="match status" value="1"/>
</dbReference>
<keyword evidence="6" id="KW-1133">Transmembrane helix</keyword>
<keyword evidence="5" id="KW-0735">Signal-anchor</keyword>
<evidence type="ECO:0000256" key="8">
    <source>
        <dbReference type="ARBA" id="ARBA00023136"/>
    </source>
</evidence>
<evidence type="ECO:0000256" key="6">
    <source>
        <dbReference type="ARBA" id="ARBA00022989"/>
    </source>
</evidence>
<feature type="compositionally biased region" description="Polar residues" evidence="9">
    <location>
        <begin position="70"/>
        <end position="84"/>
    </location>
</feature>
<evidence type="ECO:0000313" key="10">
    <source>
        <dbReference type="EMBL" id="KAG2218095.1"/>
    </source>
</evidence>
<feature type="compositionally biased region" description="Acidic residues" evidence="9">
    <location>
        <begin position="50"/>
        <end position="61"/>
    </location>
</feature>
<sequence>MIFSKQNDPDGDEGYFTLNVFKNHDKNSKGVKEQKPFADIPPQSPPQEEQPSEDVKDDEEVVEKNEPQCHGNSAESVNRNADPNHTNAHLNFWRRLDNESVTAYQENWKSFMKSDGLPDQPDYQQTRGVVMVAGNRDTFERALTSVKMLRHQDCHLPVEIWHLPDELPSDATVEALNELGAVPRDLSESFLPRPMQYRRDTEKQFQIKAAAIINANFEQVLYLDSDNTPTRNPSFLFETSAFKATGAMFWPDFWKTHTENKIFEVLDISCKDEWEQESGQMVIDKTKSWLPLQLAWYMQEHSDLYFQFLNGDKDTFKYAWKALGVPYYMTETFLGMGGLEVETFCGHTMLQYSDNDEIHPLFVHANLMKITDKNGFMEMQEASNNDNQQQSFHERPWRQIKRYVNSKGVTNLSPGFRVAPGGKACMNFINGAWNEPETVIEEFDEVLPGFQNTYFELGGIGGEAR</sequence>
<dbReference type="GO" id="GO:0046354">
    <property type="term" value="P:mannan biosynthetic process"/>
    <property type="evidence" value="ECO:0007669"/>
    <property type="project" value="TreeGrafter"/>
</dbReference>
<keyword evidence="4" id="KW-0812">Transmembrane</keyword>
<comment type="similarity">
    <text evidence="2">Belongs to the MNN1/MNT family.</text>
</comment>
<dbReference type="PANTHER" id="PTHR31646">
    <property type="entry name" value="ALPHA-1,2-MANNOSYLTRANSFERASE MNN2"/>
    <property type="match status" value="1"/>
</dbReference>
<feature type="compositionally biased region" description="Basic and acidic residues" evidence="9">
    <location>
        <begin position="26"/>
        <end position="36"/>
    </location>
</feature>
<keyword evidence="11" id="KW-1185">Reference proteome</keyword>
<dbReference type="GO" id="GO:0000139">
    <property type="term" value="C:Golgi membrane"/>
    <property type="evidence" value="ECO:0007669"/>
    <property type="project" value="UniProtKB-SubCell"/>
</dbReference>
<evidence type="ECO:0000256" key="7">
    <source>
        <dbReference type="ARBA" id="ARBA00023034"/>
    </source>
</evidence>
<keyword evidence="3" id="KW-0808">Transferase</keyword>
<evidence type="ECO:0000256" key="5">
    <source>
        <dbReference type="ARBA" id="ARBA00022968"/>
    </source>
</evidence>
<comment type="caution">
    <text evidence="10">The sequence shown here is derived from an EMBL/GenBank/DDBJ whole genome shotgun (WGS) entry which is preliminary data.</text>
</comment>
<dbReference type="SUPFAM" id="SSF53448">
    <property type="entry name" value="Nucleotide-diphospho-sugar transferases"/>
    <property type="match status" value="1"/>
</dbReference>
<dbReference type="CDD" id="cd00761">
    <property type="entry name" value="Glyco_tranf_GTA_type"/>
    <property type="match status" value="1"/>
</dbReference>
<evidence type="ECO:0000256" key="9">
    <source>
        <dbReference type="SAM" id="MobiDB-lite"/>
    </source>
</evidence>
<organism evidence="10 11">
    <name type="scientific">Circinella minor</name>
    <dbReference type="NCBI Taxonomy" id="1195481"/>
    <lineage>
        <taxon>Eukaryota</taxon>
        <taxon>Fungi</taxon>
        <taxon>Fungi incertae sedis</taxon>
        <taxon>Mucoromycota</taxon>
        <taxon>Mucoromycotina</taxon>
        <taxon>Mucoromycetes</taxon>
        <taxon>Mucorales</taxon>
        <taxon>Lichtheimiaceae</taxon>
        <taxon>Circinella</taxon>
    </lineage>
</organism>
<dbReference type="PANTHER" id="PTHR31646:SF1">
    <property type="entry name" value="ALPHA-1,2-MANNOSYLTRANSFERASE MNN2"/>
    <property type="match status" value="1"/>
</dbReference>
<dbReference type="Pfam" id="PF11051">
    <property type="entry name" value="Mannosyl_trans3"/>
    <property type="match status" value="2"/>
</dbReference>
<evidence type="ECO:0000256" key="4">
    <source>
        <dbReference type="ARBA" id="ARBA00022692"/>
    </source>
</evidence>
<dbReference type="InterPro" id="IPR022751">
    <property type="entry name" value="Alpha_mannosyltransferase"/>
</dbReference>
<proteinExistence type="inferred from homology"/>
<evidence type="ECO:0000313" key="11">
    <source>
        <dbReference type="Proteomes" id="UP000646827"/>
    </source>
</evidence>
<keyword evidence="8" id="KW-0472">Membrane</keyword>
<dbReference type="OrthoDB" id="430354at2759"/>
<gene>
    <name evidence="10" type="ORF">INT45_000018</name>
</gene>
<accession>A0A8H7RWG6</accession>